<dbReference type="EMBL" id="CP061800">
    <property type="protein sequence ID" value="QTA93706.1"/>
    <property type="molecule type" value="Genomic_DNA"/>
</dbReference>
<protein>
    <submittedName>
        <fullName evidence="2">Endonuclease domain-containing protein</fullName>
    </submittedName>
</protein>
<keyword evidence="2" id="KW-0540">Nuclease</keyword>
<dbReference type="Pfam" id="PF03161">
    <property type="entry name" value="LAGLIDADG_2"/>
    <property type="match status" value="1"/>
</dbReference>
<proteinExistence type="predicted"/>
<dbReference type="InterPro" id="IPR004860">
    <property type="entry name" value="LAGLIDADG_dom"/>
</dbReference>
<dbReference type="GO" id="GO:0004519">
    <property type="term" value="F:endonuclease activity"/>
    <property type="evidence" value="ECO:0007669"/>
    <property type="project" value="UniProtKB-KW"/>
</dbReference>
<evidence type="ECO:0000313" key="3">
    <source>
        <dbReference type="Proteomes" id="UP000663722"/>
    </source>
</evidence>
<dbReference type="Proteomes" id="UP000663722">
    <property type="component" value="Chromosome"/>
</dbReference>
<keyword evidence="2" id="KW-0255">Endonuclease</keyword>
<dbReference type="AlphaFoldDB" id="A0A975BXS1"/>
<feature type="domain" description="Homing endonuclease LAGLIDADG" evidence="1">
    <location>
        <begin position="9"/>
        <end position="151"/>
    </location>
</feature>
<keyword evidence="3" id="KW-1185">Reference proteome</keyword>
<reference evidence="2" key="1">
    <citation type="journal article" date="2021" name="Microb. Physiol.">
        <title>Proteogenomic Insights into the Physiology of Marine, Sulfate-Reducing, Filamentous Desulfonema limicola and Desulfonema magnum.</title>
        <authorList>
            <person name="Schnaars V."/>
            <person name="Wohlbrand L."/>
            <person name="Scheve S."/>
            <person name="Hinrichs C."/>
            <person name="Reinhardt R."/>
            <person name="Rabus R."/>
        </authorList>
    </citation>
    <scope>NUCLEOTIDE SEQUENCE</scope>
    <source>
        <strain evidence="2">4be13</strain>
    </source>
</reference>
<evidence type="ECO:0000313" key="2">
    <source>
        <dbReference type="EMBL" id="QTA93706.1"/>
    </source>
</evidence>
<dbReference type="RefSeq" id="WP_207680530.1">
    <property type="nucleotide sequence ID" value="NZ_CP061800.1"/>
</dbReference>
<organism evidence="2 3">
    <name type="scientific">Desulfonema magnum</name>
    <dbReference type="NCBI Taxonomy" id="45655"/>
    <lineage>
        <taxon>Bacteria</taxon>
        <taxon>Pseudomonadati</taxon>
        <taxon>Thermodesulfobacteriota</taxon>
        <taxon>Desulfobacteria</taxon>
        <taxon>Desulfobacterales</taxon>
        <taxon>Desulfococcaceae</taxon>
        <taxon>Desulfonema</taxon>
    </lineage>
</organism>
<evidence type="ECO:0000259" key="1">
    <source>
        <dbReference type="Pfam" id="PF03161"/>
    </source>
</evidence>
<sequence length="213" mass="24607">MINSVKYKRSLIIGMLLSENSYSRQIKSQNGKLLAELTVCHDPEQADLAHWKADEINRLFDSHVMVREYDDDKIGFSVIRGRRIRVIHKWFHRCGKKAITNKISFMDHPVGMAMLLCDMSFVKKSEKSEPCISIALPCFSKDDVGRLLAHIRKFCGADGYLSDERWECRELIFDAENSENLWDYISLWIPKVPSVLDKFSFIGEKYGLNQGDP</sequence>
<keyword evidence="2" id="KW-0378">Hydrolase</keyword>
<name>A0A975BXS1_9BACT</name>
<gene>
    <name evidence="2" type="ORF">dnm_098100</name>
</gene>
<dbReference type="KEGG" id="dmm:dnm_098100"/>
<accession>A0A975BXS1</accession>